<dbReference type="EMBL" id="BSUZ01000001">
    <property type="protein sequence ID" value="GMA88956.1"/>
    <property type="molecule type" value="Genomic_DNA"/>
</dbReference>
<organism evidence="2 3">
    <name type="scientific">Angustibacter aerolatus</name>
    <dbReference type="NCBI Taxonomy" id="1162965"/>
    <lineage>
        <taxon>Bacteria</taxon>
        <taxon>Bacillati</taxon>
        <taxon>Actinomycetota</taxon>
        <taxon>Actinomycetes</taxon>
        <taxon>Kineosporiales</taxon>
        <taxon>Kineosporiaceae</taxon>
    </lineage>
</organism>
<protein>
    <recommendedName>
        <fullName evidence="4">Transcriptional regulator</fullName>
    </recommendedName>
</protein>
<evidence type="ECO:0000256" key="1">
    <source>
        <dbReference type="SAM" id="MobiDB-lite"/>
    </source>
</evidence>
<dbReference type="Proteomes" id="UP001157017">
    <property type="component" value="Unassembled WGS sequence"/>
</dbReference>
<sequence>MDERLVLLDARVAEAAEAWLTDPRDAGVYARLVAAVEARRAHLHPAEPVDPVDAQDLEVPGDDDHEDPDAIEPDVPDVEPLATALGGFGDLADPREVLARLRRGG</sequence>
<evidence type="ECO:0000313" key="2">
    <source>
        <dbReference type="EMBL" id="GMA88956.1"/>
    </source>
</evidence>
<name>A0ABQ6JQJ7_9ACTN</name>
<evidence type="ECO:0000313" key="3">
    <source>
        <dbReference type="Proteomes" id="UP001157017"/>
    </source>
</evidence>
<feature type="region of interest" description="Disordered" evidence="1">
    <location>
        <begin position="42"/>
        <end position="89"/>
    </location>
</feature>
<proteinExistence type="predicted"/>
<gene>
    <name evidence="2" type="ORF">GCM10025868_42060</name>
</gene>
<reference evidence="3" key="1">
    <citation type="journal article" date="2019" name="Int. J. Syst. Evol. Microbiol.">
        <title>The Global Catalogue of Microorganisms (GCM) 10K type strain sequencing project: providing services to taxonomists for standard genome sequencing and annotation.</title>
        <authorList>
            <consortium name="The Broad Institute Genomics Platform"/>
            <consortium name="The Broad Institute Genome Sequencing Center for Infectious Disease"/>
            <person name="Wu L."/>
            <person name="Ma J."/>
        </authorList>
    </citation>
    <scope>NUCLEOTIDE SEQUENCE [LARGE SCALE GENOMIC DNA]</scope>
    <source>
        <strain evidence="3">NBRC 108730</strain>
    </source>
</reference>
<accession>A0ABQ6JQJ7</accession>
<comment type="caution">
    <text evidence="2">The sequence shown here is derived from an EMBL/GenBank/DDBJ whole genome shotgun (WGS) entry which is preliminary data.</text>
</comment>
<keyword evidence="3" id="KW-1185">Reference proteome</keyword>
<feature type="compositionally biased region" description="Acidic residues" evidence="1">
    <location>
        <begin position="53"/>
        <end position="77"/>
    </location>
</feature>
<evidence type="ECO:0008006" key="4">
    <source>
        <dbReference type="Google" id="ProtNLM"/>
    </source>
</evidence>